<dbReference type="Pfam" id="PF01037">
    <property type="entry name" value="AsnC_trans_reg"/>
    <property type="match status" value="1"/>
</dbReference>
<feature type="domain" description="Transcription regulator AsnC/Lrp ligand binding" evidence="1">
    <location>
        <begin position="6"/>
        <end position="76"/>
    </location>
</feature>
<proteinExistence type="predicted"/>
<dbReference type="Proteomes" id="UP000198741">
    <property type="component" value="Chromosome I"/>
</dbReference>
<name>A0A1H0R2A0_9ACTN</name>
<evidence type="ECO:0000313" key="3">
    <source>
        <dbReference type="Proteomes" id="UP000198741"/>
    </source>
</evidence>
<organism evidence="2 3">
    <name type="scientific">Nakamurella panacisegetis</name>
    <dbReference type="NCBI Taxonomy" id="1090615"/>
    <lineage>
        <taxon>Bacteria</taxon>
        <taxon>Bacillati</taxon>
        <taxon>Actinomycetota</taxon>
        <taxon>Actinomycetes</taxon>
        <taxon>Nakamurellales</taxon>
        <taxon>Nakamurellaceae</taxon>
        <taxon>Nakamurella</taxon>
    </lineage>
</organism>
<dbReference type="EMBL" id="LT629710">
    <property type="protein sequence ID" value="SDP23540.1"/>
    <property type="molecule type" value="Genomic_DNA"/>
</dbReference>
<dbReference type="InterPro" id="IPR019887">
    <property type="entry name" value="Tscrpt_reg_AsnC/Lrp_C"/>
</dbReference>
<protein>
    <submittedName>
        <fullName evidence="2">AsnC family protein</fullName>
    </submittedName>
</protein>
<sequence>MVTAIVMIDVEADRIGEAAQAIADLPGVDQVYSCAGDVDLVAIVSVADHAAVADLVPSRISKVPGVTRTVTHIAFRSYSQRDTADAFSIGLQD</sequence>
<dbReference type="InterPro" id="IPR011008">
    <property type="entry name" value="Dimeric_a/b-barrel"/>
</dbReference>
<dbReference type="STRING" id="1090615.SAMN04515671_3360"/>
<keyword evidence="3" id="KW-1185">Reference proteome</keyword>
<gene>
    <name evidence="2" type="ORF">SAMN04515671_3360</name>
</gene>
<dbReference type="Gene3D" id="3.30.70.920">
    <property type="match status" value="1"/>
</dbReference>
<reference evidence="2 3" key="1">
    <citation type="submission" date="2016-10" db="EMBL/GenBank/DDBJ databases">
        <authorList>
            <person name="de Groot N.N."/>
        </authorList>
    </citation>
    <scope>NUCLEOTIDE SEQUENCE [LARGE SCALE GENOMIC DNA]</scope>
    <source>
        <strain evidence="3">P4-7,KCTC 19426,CECT 7604</strain>
    </source>
</reference>
<accession>A0A1H0R2A0</accession>
<dbReference type="AlphaFoldDB" id="A0A1H0R2A0"/>
<dbReference type="SUPFAM" id="SSF54909">
    <property type="entry name" value="Dimeric alpha+beta barrel"/>
    <property type="match status" value="1"/>
</dbReference>
<evidence type="ECO:0000313" key="2">
    <source>
        <dbReference type="EMBL" id="SDP23540.1"/>
    </source>
</evidence>
<dbReference type="OrthoDB" id="70544at2"/>
<evidence type="ECO:0000259" key="1">
    <source>
        <dbReference type="Pfam" id="PF01037"/>
    </source>
</evidence>
<dbReference type="RefSeq" id="WP_090477783.1">
    <property type="nucleotide sequence ID" value="NZ_LT629710.1"/>
</dbReference>